<gene>
    <name evidence="2" type="ORF">H4W31_002654</name>
</gene>
<dbReference type="PANTHER" id="PTHR42685">
    <property type="entry name" value="GERANYLGERANYL DIPHOSPHATE REDUCTASE"/>
    <property type="match status" value="1"/>
</dbReference>
<sequence length="382" mass="39771">METVDVAVVGAGPAGASAALAARRAGADVLLLDRADFPRDKACGDGIAAHALDVLAELGVSDAVAGYRPVPALRLVAPGGGQVARALPRPAYTVPRRVFDARLVAAALAAGARLRRQVVRRIECRAGLVVLDGTLAARVVVGADGAGSVVRRALGQGANPDGHLALAIRGYAPTVDGPVEQKIVTSAAHWPGYAWSFPIGDGRANVGYGEVLAGRPLRRAELLDRLAALLPEVEPDTVAELRAHHLPLSTRRPVPGRGRILLAGDALSLINPFTGEGIFYAVLSGSLAGAAAAGFPDTAADRYASTLHQRLGQHLRHSSAVAWLARRRPVVDAVVRSADRDARVFRVLVELGLGDGRLDARTLTRIAGVAAGSAGRHFRPRI</sequence>
<dbReference type="GO" id="GO:0016628">
    <property type="term" value="F:oxidoreductase activity, acting on the CH-CH group of donors, NAD or NADP as acceptor"/>
    <property type="evidence" value="ECO:0007669"/>
    <property type="project" value="InterPro"/>
</dbReference>
<dbReference type="SUPFAM" id="SSF51905">
    <property type="entry name" value="FAD/NAD(P)-binding domain"/>
    <property type="match status" value="1"/>
</dbReference>
<dbReference type="GO" id="GO:0071949">
    <property type="term" value="F:FAD binding"/>
    <property type="evidence" value="ECO:0007669"/>
    <property type="project" value="InterPro"/>
</dbReference>
<evidence type="ECO:0000313" key="3">
    <source>
        <dbReference type="Proteomes" id="UP000649753"/>
    </source>
</evidence>
<evidence type="ECO:0000259" key="1">
    <source>
        <dbReference type="Pfam" id="PF01494"/>
    </source>
</evidence>
<dbReference type="PANTHER" id="PTHR42685:SF22">
    <property type="entry name" value="CONDITIONED MEDIUM FACTOR RECEPTOR 1"/>
    <property type="match status" value="1"/>
</dbReference>
<reference evidence="2" key="1">
    <citation type="submission" date="2020-10" db="EMBL/GenBank/DDBJ databases">
        <title>Sequencing the genomes of 1000 actinobacteria strains.</title>
        <authorList>
            <person name="Klenk H.-P."/>
        </authorList>
    </citation>
    <scope>NUCLEOTIDE SEQUENCE</scope>
    <source>
        <strain evidence="2">DSM 46832</strain>
    </source>
</reference>
<dbReference type="NCBIfam" id="TIGR02032">
    <property type="entry name" value="GG-red-SF"/>
    <property type="match status" value="1"/>
</dbReference>
<keyword evidence="3" id="KW-1185">Reference proteome</keyword>
<dbReference type="PRINTS" id="PR00420">
    <property type="entry name" value="RNGMNOXGNASE"/>
</dbReference>
<dbReference type="AlphaFoldDB" id="A0A927M581"/>
<feature type="domain" description="FAD-binding" evidence="1">
    <location>
        <begin position="4"/>
        <end position="157"/>
    </location>
</feature>
<proteinExistence type="predicted"/>
<dbReference type="Gene3D" id="3.50.50.60">
    <property type="entry name" value="FAD/NAD(P)-binding domain"/>
    <property type="match status" value="1"/>
</dbReference>
<dbReference type="Pfam" id="PF01494">
    <property type="entry name" value="FAD_binding_3"/>
    <property type="match status" value="1"/>
</dbReference>
<dbReference type="Proteomes" id="UP000649753">
    <property type="component" value="Unassembled WGS sequence"/>
</dbReference>
<dbReference type="InterPro" id="IPR036188">
    <property type="entry name" value="FAD/NAD-bd_sf"/>
</dbReference>
<comment type="caution">
    <text evidence="2">The sequence shown here is derived from an EMBL/GenBank/DDBJ whole genome shotgun (WGS) entry which is preliminary data.</text>
</comment>
<protein>
    <submittedName>
        <fullName evidence="2">Geranylgeranyl reductase family protein</fullName>
    </submittedName>
</protein>
<accession>A0A927M581</accession>
<dbReference type="InterPro" id="IPR050407">
    <property type="entry name" value="Geranylgeranyl_reductase"/>
</dbReference>
<dbReference type="EMBL" id="JADBEB010000001">
    <property type="protein sequence ID" value="MBE1487016.1"/>
    <property type="molecule type" value="Genomic_DNA"/>
</dbReference>
<dbReference type="InterPro" id="IPR002938">
    <property type="entry name" value="FAD-bd"/>
</dbReference>
<dbReference type="RefSeq" id="WP_192766940.1">
    <property type="nucleotide sequence ID" value="NZ_JADBEB010000001.1"/>
</dbReference>
<name>A0A927M581_9ACTN</name>
<evidence type="ECO:0000313" key="2">
    <source>
        <dbReference type="EMBL" id="MBE1487016.1"/>
    </source>
</evidence>
<dbReference type="InterPro" id="IPR011777">
    <property type="entry name" value="Geranylgeranyl_Rdtase_fam"/>
</dbReference>
<organism evidence="2 3">
    <name type="scientific">Plantactinospora soyae</name>
    <dbReference type="NCBI Taxonomy" id="1544732"/>
    <lineage>
        <taxon>Bacteria</taxon>
        <taxon>Bacillati</taxon>
        <taxon>Actinomycetota</taxon>
        <taxon>Actinomycetes</taxon>
        <taxon>Micromonosporales</taxon>
        <taxon>Micromonosporaceae</taxon>
        <taxon>Plantactinospora</taxon>
    </lineage>
</organism>